<sequence length="150" mass="16653">MSVDPVRRLRVLAEGLHAGLYAEEFLPLSYDRVWAIAADLQTELPYLLPFLREFRVPPGDADRKEAVAVGRSGLSETFEVRLSPGWCLMQSRRVVGGMAAVPEAGGTRFAVLGATRPAALRPVQWLYGHLLGERRGRAFLRRVAERAAVR</sequence>
<comment type="caution">
    <text evidence="1">The sequence shown here is derived from an EMBL/GenBank/DDBJ whole genome shotgun (WGS) entry which is preliminary data.</text>
</comment>
<dbReference type="EMBL" id="JAERRK010000006">
    <property type="protein sequence ID" value="MBL1083176.1"/>
    <property type="molecule type" value="Genomic_DNA"/>
</dbReference>
<dbReference type="RefSeq" id="WP_201835632.1">
    <property type="nucleotide sequence ID" value="NZ_JAERRK010000006.1"/>
</dbReference>
<name>A0A937EJA0_9ACTN</name>
<evidence type="ECO:0000313" key="2">
    <source>
        <dbReference type="Proteomes" id="UP000661858"/>
    </source>
</evidence>
<evidence type="ECO:0008006" key="3">
    <source>
        <dbReference type="Google" id="ProtNLM"/>
    </source>
</evidence>
<organism evidence="1 2">
    <name type="scientific">Streptomyces actinomycinicus</name>
    <dbReference type="NCBI Taxonomy" id="1695166"/>
    <lineage>
        <taxon>Bacteria</taxon>
        <taxon>Bacillati</taxon>
        <taxon>Actinomycetota</taxon>
        <taxon>Actinomycetes</taxon>
        <taxon>Kitasatosporales</taxon>
        <taxon>Streptomycetaceae</taxon>
        <taxon>Streptomyces</taxon>
    </lineage>
</organism>
<accession>A0A937EJA0</accession>
<evidence type="ECO:0000313" key="1">
    <source>
        <dbReference type="EMBL" id="MBL1083176.1"/>
    </source>
</evidence>
<dbReference type="Proteomes" id="UP000661858">
    <property type="component" value="Unassembled WGS sequence"/>
</dbReference>
<keyword evidence="2" id="KW-1185">Reference proteome</keyword>
<proteinExistence type="predicted"/>
<gene>
    <name evidence="1" type="ORF">JK359_14465</name>
</gene>
<dbReference type="AlphaFoldDB" id="A0A937EJA0"/>
<protein>
    <recommendedName>
        <fullName evidence="3">DUF2867 domain-containing protein</fullName>
    </recommendedName>
</protein>
<reference evidence="1" key="1">
    <citation type="submission" date="2021-01" db="EMBL/GenBank/DDBJ databases">
        <title>WGS of actinomycetes isolated from Thailand.</title>
        <authorList>
            <person name="Thawai C."/>
        </authorList>
    </citation>
    <scope>NUCLEOTIDE SEQUENCE</scope>
    <source>
        <strain evidence="1">RCU-197</strain>
    </source>
</reference>